<dbReference type="GO" id="GO:0007411">
    <property type="term" value="P:axon guidance"/>
    <property type="evidence" value="ECO:0007669"/>
    <property type="project" value="TreeGrafter"/>
</dbReference>
<evidence type="ECO:0000256" key="3">
    <source>
        <dbReference type="PROSITE-ProRule" id="PRU00352"/>
    </source>
</evidence>
<dbReference type="SUPFAM" id="SSF101912">
    <property type="entry name" value="Sema domain"/>
    <property type="match status" value="1"/>
</dbReference>
<proteinExistence type="predicted"/>
<dbReference type="InterPro" id="IPR015943">
    <property type="entry name" value="WD40/YVTN_repeat-like_dom_sf"/>
</dbReference>
<comment type="subcellular location">
    <subcellularLocation>
        <location evidence="1">Membrane</location>
        <topology evidence="1">Single-pass membrane protein</topology>
    </subcellularLocation>
</comment>
<evidence type="ECO:0000313" key="9">
    <source>
        <dbReference type="WBParaSite" id="ALUE_0000783801-mRNA-1"/>
    </source>
</evidence>
<feature type="domain" description="Sema" evidence="7">
    <location>
        <begin position="30"/>
        <end position="470"/>
    </location>
</feature>
<dbReference type="GO" id="GO:0045499">
    <property type="term" value="F:chemorepellent activity"/>
    <property type="evidence" value="ECO:0007669"/>
    <property type="project" value="TreeGrafter"/>
</dbReference>
<dbReference type="InterPro" id="IPR027231">
    <property type="entry name" value="Semaphorin"/>
</dbReference>
<dbReference type="InterPro" id="IPR001627">
    <property type="entry name" value="Semap_dom"/>
</dbReference>
<dbReference type="SMART" id="SM00630">
    <property type="entry name" value="Sema"/>
    <property type="match status" value="1"/>
</dbReference>
<dbReference type="GO" id="GO:0005886">
    <property type="term" value="C:plasma membrane"/>
    <property type="evidence" value="ECO:0007669"/>
    <property type="project" value="TreeGrafter"/>
</dbReference>
<feature type="transmembrane region" description="Helical" evidence="5">
    <location>
        <begin position="689"/>
        <end position="710"/>
    </location>
</feature>
<dbReference type="InterPro" id="IPR036352">
    <property type="entry name" value="Semap_dom_sf"/>
</dbReference>
<dbReference type="GO" id="GO:0030215">
    <property type="term" value="F:semaphorin receptor binding"/>
    <property type="evidence" value="ECO:0007669"/>
    <property type="project" value="InterPro"/>
</dbReference>
<dbReference type="PROSITE" id="PS51004">
    <property type="entry name" value="SEMA"/>
    <property type="match status" value="1"/>
</dbReference>
<sequence>MVHCEFLLLSVDMQVRSSSVLLVLLCLFTQQYPSKAEVFAGTIINSFGGSNGNNFLSAHVDNAIIFIGSRNRLLVLSKNSFQLLSSLSLNASKEATGDCLLKGFAEEECANFITAVVDLSHDCIAICGTNSMSPSCTFRQKKNVERKCSDDLIGVGVASPRTMCPSLHVAYENTVFVAASVDIHCKRRSLLRVLPEETKIWTPVNDDRWFHEPYFIELFASRHFIYLITNELDHNGIKRSYMVRVCAKDRGGKRFYRNSFTSFSKQLLDCDTVDGAPLYIITSAVHYNGSLIASFWNGHQTLPISALCIFRMEDLDRTFDKASSIWPNGFSAPPSNEEASECGCTSSTASDSNVEPMVTSMKTIPQFVEPISEITKIVALDAMKKDAESTRVIAIASNGVTVQYILNETEFIATTTPFVLNIDAVIRKVRLSNKWSTWKPCRQLPNDVVCLCRTRESRIVDADHRIDIEVGSCIDPTHDGLIANRTAFTRVTDSVDTKGNCLDKQSEGHSEWSEWSACSSVCNGGFSTRRTQCIRSNCSDGHQQFRLCNSAPCSEIRRFGEWTQWISTLEGESLRFRAVCRAHIPIKSMLQTKIQISEGRMVARWSEWTSCSVTCGEGIRSRTRGGGGTFEVASFESEACLVPPCKTDELVEWTDSGNIRWRSRICSEVDDCFAMLGNSKHFPELRIRVLLATSAFVAGVLSIGFIISVLQCCRRSQKETNDEFFDKCLKDRIHST</sequence>
<evidence type="ECO:0000256" key="2">
    <source>
        <dbReference type="ARBA" id="ARBA00022902"/>
    </source>
</evidence>
<feature type="region of interest" description="Disordered" evidence="4">
    <location>
        <begin position="331"/>
        <end position="353"/>
    </location>
</feature>
<feature type="signal peptide" evidence="6">
    <location>
        <begin position="1"/>
        <end position="36"/>
    </location>
</feature>
<keyword evidence="5" id="KW-1133">Transmembrane helix</keyword>
<evidence type="ECO:0000256" key="4">
    <source>
        <dbReference type="SAM" id="MobiDB-lite"/>
    </source>
</evidence>
<keyword evidence="5" id="KW-0812">Transmembrane</keyword>
<dbReference type="PROSITE" id="PS50092">
    <property type="entry name" value="TSP1"/>
    <property type="match status" value="2"/>
</dbReference>
<dbReference type="Gene3D" id="2.20.100.10">
    <property type="entry name" value="Thrombospondin type-1 (TSP1) repeat"/>
    <property type="match status" value="2"/>
</dbReference>
<keyword evidence="5" id="KW-0472">Membrane</keyword>
<accession>A0A0M3HX48</accession>
<evidence type="ECO:0000256" key="1">
    <source>
        <dbReference type="ARBA" id="ARBA00004167"/>
    </source>
</evidence>
<dbReference type="Gene3D" id="2.130.10.10">
    <property type="entry name" value="YVTN repeat-like/Quinoprotein amine dehydrogenase"/>
    <property type="match status" value="1"/>
</dbReference>
<keyword evidence="2" id="KW-0524">Neurogenesis</keyword>
<evidence type="ECO:0000313" key="8">
    <source>
        <dbReference type="Proteomes" id="UP000036681"/>
    </source>
</evidence>
<dbReference type="GO" id="GO:0030335">
    <property type="term" value="P:positive regulation of cell migration"/>
    <property type="evidence" value="ECO:0007669"/>
    <property type="project" value="TreeGrafter"/>
</dbReference>
<evidence type="ECO:0000256" key="6">
    <source>
        <dbReference type="SAM" id="SignalP"/>
    </source>
</evidence>
<dbReference type="PANTHER" id="PTHR11036:SF127">
    <property type="entry name" value="SEMAPHORIN-1A"/>
    <property type="match status" value="1"/>
</dbReference>
<dbReference type="InterPro" id="IPR000884">
    <property type="entry name" value="TSP1_rpt"/>
</dbReference>
<organism evidence="8 9">
    <name type="scientific">Ascaris lumbricoides</name>
    <name type="common">Giant roundworm</name>
    <dbReference type="NCBI Taxonomy" id="6252"/>
    <lineage>
        <taxon>Eukaryota</taxon>
        <taxon>Metazoa</taxon>
        <taxon>Ecdysozoa</taxon>
        <taxon>Nematoda</taxon>
        <taxon>Chromadorea</taxon>
        <taxon>Rhabditida</taxon>
        <taxon>Spirurina</taxon>
        <taxon>Ascaridomorpha</taxon>
        <taxon>Ascaridoidea</taxon>
        <taxon>Ascarididae</taxon>
        <taxon>Ascaris</taxon>
    </lineage>
</organism>
<dbReference type="GO" id="GO:0071526">
    <property type="term" value="P:semaphorin-plexin signaling pathway"/>
    <property type="evidence" value="ECO:0007669"/>
    <property type="project" value="TreeGrafter"/>
</dbReference>
<dbReference type="Proteomes" id="UP000036681">
    <property type="component" value="Unplaced"/>
</dbReference>
<dbReference type="SUPFAM" id="SSF82895">
    <property type="entry name" value="TSP-1 type 1 repeat"/>
    <property type="match status" value="2"/>
</dbReference>
<evidence type="ECO:0000259" key="7">
    <source>
        <dbReference type="PROSITE" id="PS51004"/>
    </source>
</evidence>
<dbReference type="InterPro" id="IPR036383">
    <property type="entry name" value="TSP1_rpt_sf"/>
</dbReference>
<reference evidence="9" key="1">
    <citation type="submission" date="2017-02" db="UniProtKB">
        <authorList>
            <consortium name="WormBaseParasite"/>
        </authorList>
    </citation>
    <scope>IDENTIFICATION</scope>
</reference>
<protein>
    <submittedName>
        <fullName evidence="9">Sema domain-containing protein</fullName>
    </submittedName>
</protein>
<evidence type="ECO:0000256" key="5">
    <source>
        <dbReference type="SAM" id="Phobius"/>
    </source>
</evidence>
<dbReference type="SMART" id="SM00209">
    <property type="entry name" value="TSP1"/>
    <property type="match status" value="2"/>
</dbReference>
<dbReference type="Pfam" id="PF00090">
    <property type="entry name" value="TSP_1"/>
    <property type="match status" value="2"/>
</dbReference>
<keyword evidence="8" id="KW-1185">Reference proteome</keyword>
<dbReference type="PANTHER" id="PTHR11036">
    <property type="entry name" value="SEMAPHORIN"/>
    <property type="match status" value="1"/>
</dbReference>
<feature type="compositionally biased region" description="Polar residues" evidence="4">
    <location>
        <begin position="343"/>
        <end position="353"/>
    </location>
</feature>
<dbReference type="WBParaSite" id="ALUE_0000783801-mRNA-1">
    <property type="protein sequence ID" value="ALUE_0000783801-mRNA-1"/>
    <property type="gene ID" value="ALUE_0000783801"/>
</dbReference>
<keyword evidence="6" id="KW-0732">Signal</keyword>
<name>A0A0M3HX48_ASCLU</name>
<feature type="chain" id="PRO_5005656458" evidence="6">
    <location>
        <begin position="37"/>
        <end position="736"/>
    </location>
</feature>
<dbReference type="AlphaFoldDB" id="A0A0M3HX48"/>
<comment type="caution">
    <text evidence="3">Lacks conserved residue(s) required for the propagation of feature annotation.</text>
</comment>